<dbReference type="AlphaFoldDB" id="A0A8J4E0Z2"/>
<sequence>MNEFETRVSTVLRDHADGEVDVRALTAGAIGVGIRRERRRRVGRIAAGGLALTVLAVAVVGGSRWLPGRSGQGSAPVASTSQSGQPAGPVLVYQRPTYDPGTRAWAGVPTPPLDAAAPSAVQDPATVGTAGLVHFSFASEAGLGAATTVTYQTGPLWGVERAQIEAGPGCGCVFELSRSRPGTGPTHAAFLDGARSRPVVVGTVAGTYHFFEPCDGCGPVRDGVGTLVWQPAPGLWALLNIGGGEARAVQAAGGLRLDRTYRVVVPYRLATVPAGTTVQNAVMTFQGGMVTSGSHVGATVENSVAVRSGPRAAMVGGGNTVLPPMGPGVTNEVTTINGNPAIISTSPYCDFDDRSSECTRVTVPKVIVMIDLGQTIVALSNWGNIDRVAVLAAAAALTDLYTDDLAEWPTSPLP</sequence>
<accession>A0A8J4E0Z2</accession>
<dbReference type="EMBL" id="BOPG01000030">
    <property type="protein sequence ID" value="GIJ57326.1"/>
    <property type="molecule type" value="Genomic_DNA"/>
</dbReference>
<keyword evidence="2" id="KW-0472">Membrane</keyword>
<dbReference type="Proteomes" id="UP000612585">
    <property type="component" value="Unassembled WGS sequence"/>
</dbReference>
<reference evidence="3" key="1">
    <citation type="submission" date="2021-01" db="EMBL/GenBank/DDBJ databases">
        <title>Whole genome shotgun sequence of Virgisporangium aurantiacum NBRC 16421.</title>
        <authorList>
            <person name="Komaki H."/>
            <person name="Tamura T."/>
        </authorList>
    </citation>
    <scope>NUCLEOTIDE SEQUENCE</scope>
    <source>
        <strain evidence="3">NBRC 16421</strain>
    </source>
</reference>
<feature type="region of interest" description="Disordered" evidence="1">
    <location>
        <begin position="69"/>
        <end position="89"/>
    </location>
</feature>
<gene>
    <name evidence="3" type="ORF">Vau01_048420</name>
</gene>
<evidence type="ECO:0000256" key="1">
    <source>
        <dbReference type="SAM" id="MobiDB-lite"/>
    </source>
</evidence>
<name>A0A8J4E0Z2_9ACTN</name>
<evidence type="ECO:0000313" key="4">
    <source>
        <dbReference type="Proteomes" id="UP000612585"/>
    </source>
</evidence>
<evidence type="ECO:0000313" key="3">
    <source>
        <dbReference type="EMBL" id="GIJ57326.1"/>
    </source>
</evidence>
<keyword evidence="2" id="KW-0812">Transmembrane</keyword>
<evidence type="ECO:0000256" key="2">
    <source>
        <dbReference type="SAM" id="Phobius"/>
    </source>
</evidence>
<organism evidence="3 4">
    <name type="scientific">Virgisporangium aurantiacum</name>
    <dbReference type="NCBI Taxonomy" id="175570"/>
    <lineage>
        <taxon>Bacteria</taxon>
        <taxon>Bacillati</taxon>
        <taxon>Actinomycetota</taxon>
        <taxon>Actinomycetes</taxon>
        <taxon>Micromonosporales</taxon>
        <taxon>Micromonosporaceae</taxon>
        <taxon>Virgisporangium</taxon>
    </lineage>
</organism>
<dbReference type="RefSeq" id="WP_203996562.1">
    <property type="nucleotide sequence ID" value="NZ_BOPG01000030.1"/>
</dbReference>
<proteinExistence type="predicted"/>
<feature type="transmembrane region" description="Helical" evidence="2">
    <location>
        <begin position="45"/>
        <end position="66"/>
    </location>
</feature>
<protein>
    <submittedName>
        <fullName evidence="3">Uncharacterized protein</fullName>
    </submittedName>
</protein>
<comment type="caution">
    <text evidence="3">The sequence shown here is derived from an EMBL/GenBank/DDBJ whole genome shotgun (WGS) entry which is preliminary data.</text>
</comment>
<keyword evidence="2" id="KW-1133">Transmembrane helix</keyword>
<keyword evidence="4" id="KW-1185">Reference proteome</keyword>